<accession>E3LZL4</accession>
<gene>
    <name evidence="1" type="ORF">CRE_05498</name>
</gene>
<dbReference type="AlphaFoldDB" id="E3LZL4"/>
<keyword evidence="2" id="KW-1185">Reference proteome</keyword>
<dbReference type="PANTHER" id="PTHR31327">
    <property type="entry name" value="SPERM MEIOSIS PDZ DOMAIN CONTAINING PROTEINS-RELATED"/>
    <property type="match status" value="1"/>
</dbReference>
<dbReference type="InterPro" id="IPR036034">
    <property type="entry name" value="PDZ_sf"/>
</dbReference>
<dbReference type="PANTHER" id="PTHR31327:SF10">
    <property type="entry name" value="PDZ DOMAIN-CONTAINING PROTEIN"/>
    <property type="match status" value="1"/>
</dbReference>
<dbReference type="HOGENOM" id="CLU_886317_0_0_1"/>
<dbReference type="SUPFAM" id="SSF50156">
    <property type="entry name" value="PDZ domain-like"/>
    <property type="match status" value="1"/>
</dbReference>
<evidence type="ECO:0008006" key="3">
    <source>
        <dbReference type="Google" id="ProtNLM"/>
    </source>
</evidence>
<evidence type="ECO:0000313" key="1">
    <source>
        <dbReference type="EMBL" id="EFO87682.1"/>
    </source>
</evidence>
<dbReference type="InParanoid" id="E3LZL4"/>
<sequence>MSAEPLNMSAEKRRAFRAGKFPEDIITKDMIREMTCSIDCPPGTPNPKEFKVTEGMLLTKVPADMTPPLEYCDHLLKINGTSVTTKKEMQEAFFKLAKTNKPHYVSFGQKIISKIRKIQLSLTVRRIISVERIDARSVPSNASIKKPPSKDKYAKPTKGYLYYKVVLIYFPRSKLGINVKSYGNVVYVESTDCSWGSTTRRFLYLGDAILKIDETEILDVQTTQSAIRSGFQKNGIITMIIERASEQVSNKFVRSVLSFNKIRDPFVPVDVVKSCADQLAHYEKHGFVEPTPIFKGPTKDYSSAKRVTVAQNLVVNKKIASEVFNPDSLSAVPDWNDPKNR</sequence>
<dbReference type="OrthoDB" id="5875756at2759"/>
<reference evidence="1" key="1">
    <citation type="submission" date="2007-07" db="EMBL/GenBank/DDBJ databases">
        <title>PCAP assembly of the Caenorhabditis remanei genome.</title>
        <authorList>
            <consortium name="The Caenorhabditis remanei Sequencing Consortium"/>
            <person name="Wilson R.K."/>
        </authorList>
    </citation>
    <scope>NUCLEOTIDE SEQUENCE [LARGE SCALE GENOMIC DNA]</scope>
    <source>
        <strain evidence="1">PB4641</strain>
    </source>
</reference>
<dbReference type="EMBL" id="DS268420">
    <property type="protein sequence ID" value="EFO87682.1"/>
    <property type="molecule type" value="Genomic_DNA"/>
</dbReference>
<dbReference type="STRING" id="31234.E3LZL4"/>
<dbReference type="eggNOG" id="KOG3528">
    <property type="taxonomic scope" value="Eukaryota"/>
</dbReference>
<dbReference type="OMA" id="YVESTDC"/>
<proteinExistence type="predicted"/>
<dbReference type="Proteomes" id="UP000008281">
    <property type="component" value="Unassembled WGS sequence"/>
</dbReference>
<evidence type="ECO:0000313" key="2">
    <source>
        <dbReference type="Proteomes" id="UP000008281"/>
    </source>
</evidence>
<protein>
    <recommendedName>
        <fullName evidence="3">PDZ domain-containing protein</fullName>
    </recommendedName>
</protein>
<dbReference type="InterPro" id="IPR040264">
    <property type="entry name" value="T15H9.4-like"/>
</dbReference>
<name>E3LZL4_CAERE</name>
<organism evidence="2">
    <name type="scientific">Caenorhabditis remanei</name>
    <name type="common">Caenorhabditis vulgaris</name>
    <dbReference type="NCBI Taxonomy" id="31234"/>
    <lineage>
        <taxon>Eukaryota</taxon>
        <taxon>Metazoa</taxon>
        <taxon>Ecdysozoa</taxon>
        <taxon>Nematoda</taxon>
        <taxon>Chromadorea</taxon>
        <taxon>Rhabditida</taxon>
        <taxon>Rhabditina</taxon>
        <taxon>Rhabditomorpha</taxon>
        <taxon>Rhabditoidea</taxon>
        <taxon>Rhabditidae</taxon>
        <taxon>Peloderinae</taxon>
        <taxon>Caenorhabditis</taxon>
    </lineage>
</organism>
<dbReference type="FunCoup" id="E3LZL4">
    <property type="interactions" value="1762"/>
</dbReference>